<proteinExistence type="predicted"/>
<feature type="non-terminal residue" evidence="1">
    <location>
        <position position="1"/>
    </location>
</feature>
<reference evidence="1 2" key="1">
    <citation type="journal article" date="2020" name="Cell">
        <title>Large-Scale Comparative Analyses of Tick Genomes Elucidate Their Genetic Diversity and Vector Capacities.</title>
        <authorList>
            <consortium name="Tick Genome and Microbiome Consortium (TIGMIC)"/>
            <person name="Jia N."/>
            <person name="Wang J."/>
            <person name="Shi W."/>
            <person name="Du L."/>
            <person name="Sun Y."/>
            <person name="Zhan W."/>
            <person name="Jiang J.F."/>
            <person name="Wang Q."/>
            <person name="Zhang B."/>
            <person name="Ji P."/>
            <person name="Bell-Sakyi L."/>
            <person name="Cui X.M."/>
            <person name="Yuan T.T."/>
            <person name="Jiang B.G."/>
            <person name="Yang W.F."/>
            <person name="Lam T.T."/>
            <person name="Chang Q.C."/>
            <person name="Ding S.J."/>
            <person name="Wang X.J."/>
            <person name="Zhu J.G."/>
            <person name="Ruan X.D."/>
            <person name="Zhao L."/>
            <person name="Wei J.T."/>
            <person name="Ye R.Z."/>
            <person name="Que T.C."/>
            <person name="Du C.H."/>
            <person name="Zhou Y.H."/>
            <person name="Cheng J.X."/>
            <person name="Dai P.F."/>
            <person name="Guo W.B."/>
            <person name="Han X.H."/>
            <person name="Huang E.J."/>
            <person name="Li L.F."/>
            <person name="Wei W."/>
            <person name="Gao Y.C."/>
            <person name="Liu J.Z."/>
            <person name="Shao H.Z."/>
            <person name="Wang X."/>
            <person name="Wang C.C."/>
            <person name="Yang T.C."/>
            <person name="Huo Q.B."/>
            <person name="Li W."/>
            <person name="Chen H.Y."/>
            <person name="Chen S.E."/>
            <person name="Zhou L.G."/>
            <person name="Ni X.B."/>
            <person name="Tian J.H."/>
            <person name="Sheng Y."/>
            <person name="Liu T."/>
            <person name="Pan Y.S."/>
            <person name="Xia L.Y."/>
            <person name="Li J."/>
            <person name="Zhao F."/>
            <person name="Cao W.C."/>
        </authorList>
    </citation>
    <scope>NUCLEOTIDE SEQUENCE [LARGE SCALE GENOMIC DNA]</scope>
    <source>
        <strain evidence="1">Iper-2018</strain>
    </source>
</reference>
<comment type="caution">
    <text evidence="1">The sequence shown here is derived from an EMBL/GenBank/DDBJ whole genome shotgun (WGS) entry which is preliminary data.</text>
</comment>
<name>A0AC60QZS4_IXOPE</name>
<sequence length="163" mass="17312">ALHDKFDSLIKEVASVRADNASLHLHLARKTELLRRFTTQAVLPPPITTSPQVPGPEPASFASVLGRDSRNDDGKATPGSTRSTIYKSSSKPAVTVVSSALPVQVTGEVAPKDADGFTLVQRKKHVKPSSGTCASSKLSSVPRPPRLKALFVSRLSPDTSCDD</sequence>
<dbReference type="Proteomes" id="UP000805193">
    <property type="component" value="Unassembled WGS sequence"/>
</dbReference>
<accession>A0AC60QZS4</accession>
<keyword evidence="2" id="KW-1185">Reference proteome</keyword>
<dbReference type="EMBL" id="JABSTQ010001366">
    <property type="protein sequence ID" value="KAG0444856.1"/>
    <property type="molecule type" value="Genomic_DNA"/>
</dbReference>
<evidence type="ECO:0000313" key="1">
    <source>
        <dbReference type="EMBL" id="KAG0444856.1"/>
    </source>
</evidence>
<feature type="non-terminal residue" evidence="1">
    <location>
        <position position="163"/>
    </location>
</feature>
<protein>
    <submittedName>
        <fullName evidence="1">Uncharacterized protein</fullName>
    </submittedName>
</protein>
<gene>
    <name evidence="1" type="ORF">HPB47_013310</name>
</gene>
<evidence type="ECO:0000313" key="2">
    <source>
        <dbReference type="Proteomes" id="UP000805193"/>
    </source>
</evidence>
<organism evidence="1 2">
    <name type="scientific">Ixodes persulcatus</name>
    <name type="common">Taiga tick</name>
    <dbReference type="NCBI Taxonomy" id="34615"/>
    <lineage>
        <taxon>Eukaryota</taxon>
        <taxon>Metazoa</taxon>
        <taxon>Ecdysozoa</taxon>
        <taxon>Arthropoda</taxon>
        <taxon>Chelicerata</taxon>
        <taxon>Arachnida</taxon>
        <taxon>Acari</taxon>
        <taxon>Parasitiformes</taxon>
        <taxon>Ixodida</taxon>
        <taxon>Ixodoidea</taxon>
        <taxon>Ixodidae</taxon>
        <taxon>Ixodinae</taxon>
        <taxon>Ixodes</taxon>
    </lineage>
</organism>